<dbReference type="Pfam" id="PF02894">
    <property type="entry name" value="GFO_IDH_MocA_C"/>
    <property type="match status" value="1"/>
</dbReference>
<protein>
    <submittedName>
        <fullName evidence="4">Gfo/Idh/MocA family protein</fullName>
    </submittedName>
</protein>
<feature type="domain" description="Gfo/Idh/MocA-like oxidoreductase N-terminal" evidence="2">
    <location>
        <begin position="38"/>
        <end position="161"/>
    </location>
</feature>
<dbReference type="InterPro" id="IPR050424">
    <property type="entry name" value="Gfo-Idh-MocA_inositol_DH"/>
</dbReference>
<dbReference type="Proteomes" id="UP001589838">
    <property type="component" value="Unassembled WGS sequence"/>
</dbReference>
<proteinExistence type="inferred from homology"/>
<evidence type="ECO:0000313" key="5">
    <source>
        <dbReference type="Proteomes" id="UP001589838"/>
    </source>
</evidence>
<comment type="caution">
    <text evidence="4">The sequence shown here is derived from an EMBL/GenBank/DDBJ whole genome shotgun (WGS) entry which is preliminary data.</text>
</comment>
<dbReference type="InterPro" id="IPR004104">
    <property type="entry name" value="Gfo/Idh/MocA-like_OxRdtase_C"/>
</dbReference>
<dbReference type="RefSeq" id="WP_335962760.1">
    <property type="nucleotide sequence ID" value="NZ_JAXBLX010000034.1"/>
</dbReference>
<reference evidence="4 5" key="1">
    <citation type="submission" date="2024-09" db="EMBL/GenBank/DDBJ databases">
        <authorList>
            <person name="Sun Q."/>
            <person name="Mori K."/>
        </authorList>
    </citation>
    <scope>NUCLEOTIDE SEQUENCE [LARGE SCALE GENOMIC DNA]</scope>
    <source>
        <strain evidence="4 5">NCAIM B.02610</strain>
    </source>
</reference>
<dbReference type="PANTHER" id="PTHR43593:SF1">
    <property type="entry name" value="INOSITOL 2-DEHYDROGENASE"/>
    <property type="match status" value="1"/>
</dbReference>
<dbReference type="EMBL" id="JBHLUX010000034">
    <property type="protein sequence ID" value="MFC0471465.1"/>
    <property type="molecule type" value="Genomic_DNA"/>
</dbReference>
<dbReference type="InterPro" id="IPR000683">
    <property type="entry name" value="Gfo/Idh/MocA-like_OxRdtase_N"/>
</dbReference>
<accession>A0ABV6KDT2</accession>
<dbReference type="InterPro" id="IPR036291">
    <property type="entry name" value="NAD(P)-bd_dom_sf"/>
</dbReference>
<sequence>MVDKGTEMRNKYISRNSKFDYLPDNDRYLTLVEQPKYKFNIIGCGNMGLEHMRVTMLEGRASIHGVFDPNPKSFKLAKKQFSELSTEHTLVEYETLEMACNDRDVDGLIICTPNYTHIDIIKEAIKSGKHILLEKPMTTTLEDAHHIVQLAKKYKAVFQIGLQYRYKAIYEEAIHEALKRKALGDIKTVSIMEHRVPFLDKVKQWNKFSKYSGGTLVEKCCHYFDLMNLFAQAKPVQVYASGGMAVNFKEFEYGKEKSDIIDNAFVTVLYDNGVRTNFNLCMFSPLFYEELVICGDGGRLKASENEDFLSAGRPRNHLEVMLGEGKPSKITTPCYPKHIEESGHGGGTYYEHVYFVDNIEGKNTSTATVEEGFWSVVVGIAAEQSLKQGKAISVEEMLKEYGLLTYA</sequence>
<evidence type="ECO:0000259" key="3">
    <source>
        <dbReference type="Pfam" id="PF02894"/>
    </source>
</evidence>
<gene>
    <name evidence="4" type="ORF">ACFFHM_13435</name>
</gene>
<dbReference type="SUPFAM" id="SSF51735">
    <property type="entry name" value="NAD(P)-binding Rossmann-fold domains"/>
    <property type="match status" value="1"/>
</dbReference>
<organism evidence="4 5">
    <name type="scientific">Halalkalibacter kiskunsagensis</name>
    <dbReference type="NCBI Taxonomy" id="1548599"/>
    <lineage>
        <taxon>Bacteria</taxon>
        <taxon>Bacillati</taxon>
        <taxon>Bacillota</taxon>
        <taxon>Bacilli</taxon>
        <taxon>Bacillales</taxon>
        <taxon>Bacillaceae</taxon>
        <taxon>Halalkalibacter</taxon>
    </lineage>
</organism>
<evidence type="ECO:0000256" key="1">
    <source>
        <dbReference type="ARBA" id="ARBA00010928"/>
    </source>
</evidence>
<feature type="domain" description="Gfo/Idh/MocA-like oxidoreductase C-terminal" evidence="3">
    <location>
        <begin position="176"/>
        <end position="393"/>
    </location>
</feature>
<dbReference type="Gene3D" id="3.40.50.720">
    <property type="entry name" value="NAD(P)-binding Rossmann-like Domain"/>
    <property type="match status" value="1"/>
</dbReference>
<dbReference type="SUPFAM" id="SSF55347">
    <property type="entry name" value="Glyceraldehyde-3-phosphate dehydrogenase-like, C-terminal domain"/>
    <property type="match status" value="1"/>
</dbReference>
<evidence type="ECO:0000259" key="2">
    <source>
        <dbReference type="Pfam" id="PF01408"/>
    </source>
</evidence>
<keyword evidence="5" id="KW-1185">Reference proteome</keyword>
<dbReference type="Pfam" id="PF01408">
    <property type="entry name" value="GFO_IDH_MocA"/>
    <property type="match status" value="1"/>
</dbReference>
<dbReference type="PANTHER" id="PTHR43593">
    <property type="match status" value="1"/>
</dbReference>
<dbReference type="Gene3D" id="3.30.360.10">
    <property type="entry name" value="Dihydrodipicolinate Reductase, domain 2"/>
    <property type="match status" value="1"/>
</dbReference>
<comment type="similarity">
    <text evidence="1">Belongs to the Gfo/Idh/MocA family.</text>
</comment>
<name>A0ABV6KDT2_9BACI</name>
<evidence type="ECO:0000313" key="4">
    <source>
        <dbReference type="EMBL" id="MFC0471465.1"/>
    </source>
</evidence>